<dbReference type="InterPro" id="IPR036396">
    <property type="entry name" value="Cyt_P450_sf"/>
</dbReference>
<name>A0ABW2CRL1_9ACTN</name>
<organism evidence="5 6">
    <name type="scientific">Actinomadura yumaensis</name>
    <dbReference type="NCBI Taxonomy" id="111807"/>
    <lineage>
        <taxon>Bacteria</taxon>
        <taxon>Bacillati</taxon>
        <taxon>Actinomycetota</taxon>
        <taxon>Actinomycetes</taxon>
        <taxon>Streptosporangiales</taxon>
        <taxon>Thermomonosporaceae</taxon>
        <taxon>Actinomadura</taxon>
    </lineage>
</organism>
<dbReference type="PANTHER" id="PTHR24305:SF166">
    <property type="entry name" value="CYTOCHROME P450 12A4, MITOCHONDRIAL-RELATED"/>
    <property type="match status" value="1"/>
</dbReference>
<comment type="caution">
    <text evidence="5">The sequence shown here is derived from an EMBL/GenBank/DDBJ whole genome shotgun (WGS) entry which is preliminary data.</text>
</comment>
<dbReference type="SUPFAM" id="SSF48264">
    <property type="entry name" value="Cytochrome P450"/>
    <property type="match status" value="1"/>
</dbReference>
<evidence type="ECO:0000256" key="2">
    <source>
        <dbReference type="ARBA" id="ARBA00010617"/>
    </source>
</evidence>
<gene>
    <name evidence="5" type="ORF">ACFQKB_26545</name>
</gene>
<dbReference type="InterPro" id="IPR017972">
    <property type="entry name" value="Cyt_P450_CS"/>
</dbReference>
<dbReference type="InterPro" id="IPR050121">
    <property type="entry name" value="Cytochrome_P450_monoxygenase"/>
</dbReference>
<dbReference type="PRINTS" id="PR00385">
    <property type="entry name" value="P450"/>
</dbReference>
<keyword evidence="3" id="KW-0560">Oxidoreductase</keyword>
<dbReference type="EMBL" id="JBHSXS010000018">
    <property type="protein sequence ID" value="MFC6883344.1"/>
    <property type="molecule type" value="Genomic_DNA"/>
</dbReference>
<dbReference type="PANTHER" id="PTHR24305">
    <property type="entry name" value="CYTOCHROME P450"/>
    <property type="match status" value="1"/>
</dbReference>
<dbReference type="InterPro" id="IPR002401">
    <property type="entry name" value="Cyt_P450_E_grp-I"/>
</dbReference>
<dbReference type="PROSITE" id="PS00086">
    <property type="entry name" value="CYTOCHROME_P450"/>
    <property type="match status" value="1"/>
</dbReference>
<keyword evidence="3" id="KW-0503">Monooxygenase</keyword>
<evidence type="ECO:0000256" key="3">
    <source>
        <dbReference type="RuleBase" id="RU000461"/>
    </source>
</evidence>
<protein>
    <submittedName>
        <fullName evidence="5">Cytochrome P450</fullName>
    </submittedName>
</protein>
<keyword evidence="3" id="KW-0479">Metal-binding</keyword>
<evidence type="ECO:0000256" key="1">
    <source>
        <dbReference type="ARBA" id="ARBA00001971"/>
    </source>
</evidence>
<keyword evidence="6" id="KW-1185">Reference proteome</keyword>
<proteinExistence type="inferred from homology"/>
<dbReference type="Proteomes" id="UP001596380">
    <property type="component" value="Unassembled WGS sequence"/>
</dbReference>
<evidence type="ECO:0000256" key="4">
    <source>
        <dbReference type="SAM" id="MobiDB-lite"/>
    </source>
</evidence>
<accession>A0ABW2CRL1</accession>
<evidence type="ECO:0000313" key="6">
    <source>
        <dbReference type="Proteomes" id="UP001596380"/>
    </source>
</evidence>
<comment type="similarity">
    <text evidence="2 3">Belongs to the cytochrome P450 family.</text>
</comment>
<keyword evidence="3" id="KW-0408">Iron</keyword>
<dbReference type="CDD" id="cd11053">
    <property type="entry name" value="CYP110-like"/>
    <property type="match status" value="1"/>
</dbReference>
<keyword evidence="3" id="KW-0349">Heme</keyword>
<dbReference type="Pfam" id="PF00067">
    <property type="entry name" value="p450"/>
    <property type="match status" value="1"/>
</dbReference>
<sequence>MRTATSGPPRSGGTPAGAPLPPGPRLWATLQTVRWLRSSTSYMDRCRARYGDMFTLNLVAKAAAGPAADRGRGRWVFLADPAHVRQVFTADPATVRTGDTNRFLAPLVGASSILLTDEPQHAKQRRLLLPPLHGERLMGYGELMSDVAEAELARWPIGEPFALWPRMQAITLEVVVRAVFGIGEPRRLAYVTGLLRTMLDRMTSPRWLAAQALLATAAHDRTGALSGAARRLVGPVDRVVLAEIARRRAAPDLDRHGDLLSLLVQAEYEDGTAMGDGELRDELMTLLIAGHESTATALAWAFELLLRHPDGPARLADEADADRDEYADAVVKETLRLRPVLPFVLRSLGRPMEIGGHPLPAGTWLAPCAYLIHRREDLYPEPLRFLPERFVGRPAGGSTWLPFGGGVRRCLGASFAQLEMRRVLQTVITRAELVPAETEPEPPRSRFITVAPSRGARVVMKSRRARTPRSAPRTWMPG</sequence>
<dbReference type="PRINTS" id="PR00463">
    <property type="entry name" value="EP450I"/>
</dbReference>
<feature type="region of interest" description="Disordered" evidence="4">
    <location>
        <begin position="1"/>
        <end position="24"/>
    </location>
</feature>
<evidence type="ECO:0000313" key="5">
    <source>
        <dbReference type="EMBL" id="MFC6883344.1"/>
    </source>
</evidence>
<comment type="cofactor">
    <cofactor evidence="1">
        <name>heme</name>
        <dbReference type="ChEBI" id="CHEBI:30413"/>
    </cofactor>
</comment>
<dbReference type="InterPro" id="IPR001128">
    <property type="entry name" value="Cyt_P450"/>
</dbReference>
<dbReference type="Gene3D" id="1.10.630.10">
    <property type="entry name" value="Cytochrome P450"/>
    <property type="match status" value="1"/>
</dbReference>
<dbReference type="RefSeq" id="WP_378063619.1">
    <property type="nucleotide sequence ID" value="NZ_JBHSXS010000018.1"/>
</dbReference>
<reference evidence="6" key="1">
    <citation type="journal article" date="2019" name="Int. J. Syst. Evol. Microbiol.">
        <title>The Global Catalogue of Microorganisms (GCM) 10K type strain sequencing project: providing services to taxonomists for standard genome sequencing and annotation.</title>
        <authorList>
            <consortium name="The Broad Institute Genomics Platform"/>
            <consortium name="The Broad Institute Genome Sequencing Center for Infectious Disease"/>
            <person name="Wu L."/>
            <person name="Ma J."/>
        </authorList>
    </citation>
    <scope>NUCLEOTIDE SEQUENCE [LARGE SCALE GENOMIC DNA]</scope>
    <source>
        <strain evidence="6">JCM 3369</strain>
    </source>
</reference>